<accession>A0A0H5BDF5</accession>
<dbReference type="Pfam" id="PF01497">
    <property type="entry name" value="Peripla_BP_2"/>
    <property type="match status" value="1"/>
</dbReference>
<dbReference type="PROSITE" id="PS51257">
    <property type="entry name" value="PROKAR_LIPOPROTEIN"/>
    <property type="match status" value="1"/>
</dbReference>
<evidence type="ECO:0000256" key="1">
    <source>
        <dbReference type="SAM" id="SignalP"/>
    </source>
</evidence>
<evidence type="ECO:0000313" key="4">
    <source>
        <dbReference type="EMBL" id="CUU43555.1"/>
    </source>
</evidence>
<keyword evidence="1" id="KW-0732">Signal</keyword>
<protein>
    <submittedName>
        <fullName evidence="4">Ferrichrome/ferrioxamine B periplasmic transporter</fullName>
    </submittedName>
    <submittedName>
        <fullName evidence="3">Putative periplasmic substrate-binding transport protein</fullName>
    </submittedName>
</protein>
<dbReference type="AlphaFoldDB" id="A0A0H5BDF5"/>
<dbReference type="KEGG" id="bvr:BVIR_3134"/>
<proteinExistence type="predicted"/>
<keyword evidence="5" id="KW-1185">Reference proteome</keyword>
<feature type="domain" description="Fe/B12 periplasmic-binding" evidence="2">
    <location>
        <begin position="47"/>
        <end position="345"/>
    </location>
</feature>
<feature type="chain" id="PRO_5014229106" evidence="1">
    <location>
        <begin position="27"/>
        <end position="371"/>
    </location>
</feature>
<dbReference type="InterPro" id="IPR002491">
    <property type="entry name" value="ABC_transptr_periplasmic_BD"/>
</dbReference>
<evidence type="ECO:0000313" key="5">
    <source>
        <dbReference type="Proteomes" id="UP000065734"/>
    </source>
</evidence>
<dbReference type="STRING" id="1079.BVIR_3134"/>
<evidence type="ECO:0000259" key="2">
    <source>
        <dbReference type="PROSITE" id="PS50983"/>
    </source>
</evidence>
<evidence type="ECO:0000313" key="3">
    <source>
        <dbReference type="EMBL" id="BAR99129.1"/>
    </source>
</evidence>
<sequence>MSIDRRAFVASALAACACGPCVRAVAADMITVTDVAGRTVAVPRPVRRIVLGEGRHLLAMALVHPDPVSLLAGWPADLKRQDTVTYGLYRDKFPAIDAVPIIGHGTAESFSVEQALASEPDLAIFSGGYGPSARSQETIDRFEAAGVPVVFLDFMTDPLKNTLPSMALLGRLLGREAQADAYVAFCRSRLERVRTRLAEATPPIPTVLMHAHAGFQDCCNSPGRATLGAFIAAAGGHNIAADVLKQPIGPVSLEYVLERDPEVYVATGGTHLAGTGGLVIGPGVDAAQTRALLAALARRPGIAEINAVKHGRVHGLWHLLGNMALNTLAVEVLAKWFHPTLFGDVDPDASLREINTRFLPVPFLGTFWASA</sequence>
<dbReference type="InterPro" id="IPR050902">
    <property type="entry name" value="ABC_Transporter_SBP"/>
</dbReference>
<reference evidence="5" key="3">
    <citation type="journal article" date="2016" name="Genome Announc.">
        <title>Revised genome sequence of the purple photosynthetic bacterium Blastochloris viridis.</title>
        <authorList>
            <person name="Liu L.N."/>
            <person name="Faulkner M."/>
            <person name="Liu X."/>
            <person name="Huang F."/>
            <person name="Darby A.C."/>
            <person name="Hall N."/>
        </authorList>
    </citation>
    <scope>NUCLEOTIDE SEQUENCE [LARGE SCALE GENOMIC DNA]</scope>
    <source>
        <strain evidence="5">ATCC 19567 / DSM 133 / F</strain>
    </source>
</reference>
<dbReference type="RefSeq" id="WP_055038405.1">
    <property type="nucleotide sequence ID" value="NZ_AP014854.2"/>
</dbReference>
<organism evidence="4 5">
    <name type="scientific">Blastochloris viridis</name>
    <name type="common">Rhodopseudomonas viridis</name>
    <dbReference type="NCBI Taxonomy" id="1079"/>
    <lineage>
        <taxon>Bacteria</taxon>
        <taxon>Pseudomonadati</taxon>
        <taxon>Pseudomonadota</taxon>
        <taxon>Alphaproteobacteria</taxon>
        <taxon>Hyphomicrobiales</taxon>
        <taxon>Blastochloridaceae</taxon>
        <taxon>Blastochloris</taxon>
    </lineage>
</organism>
<dbReference type="SUPFAM" id="SSF53807">
    <property type="entry name" value="Helical backbone' metal receptor"/>
    <property type="match status" value="1"/>
</dbReference>
<reference evidence="3" key="1">
    <citation type="journal article" date="2015" name="Genome Announc.">
        <title>Complete Genome Sequence of the Bacteriochlorophyll b-Producing Photosynthetic Bacterium Blastochloris viridis.</title>
        <authorList>
            <person name="Tsukatani Y."/>
            <person name="Hirose Y."/>
            <person name="Harada J."/>
            <person name="Misawa N."/>
            <person name="Mori K."/>
            <person name="Inoue K."/>
            <person name="Tamiaki H."/>
        </authorList>
    </citation>
    <scope>NUCLEOTIDE SEQUENCE [LARGE SCALE GENOMIC DNA]</scope>
    <source>
        <strain evidence="3">DSM 133</strain>
    </source>
</reference>
<dbReference type="EMBL" id="AP014854">
    <property type="protein sequence ID" value="BAR99129.1"/>
    <property type="molecule type" value="Genomic_DNA"/>
</dbReference>
<dbReference type="Proteomes" id="UP000065734">
    <property type="component" value="Chromosome I"/>
</dbReference>
<dbReference type="OrthoDB" id="9775594at2"/>
<dbReference type="PANTHER" id="PTHR30535:SF34">
    <property type="entry name" value="MOLYBDATE-BINDING PROTEIN MOLA"/>
    <property type="match status" value="1"/>
</dbReference>
<name>A0A0H5BDF5_BLAVI</name>
<dbReference type="Gene3D" id="3.40.50.1980">
    <property type="entry name" value="Nitrogenase molybdenum iron protein domain"/>
    <property type="match status" value="2"/>
</dbReference>
<dbReference type="PROSITE" id="PS50983">
    <property type="entry name" value="FE_B12_PBP"/>
    <property type="match status" value="1"/>
</dbReference>
<reference evidence="4" key="2">
    <citation type="submission" date="2015-11" db="EMBL/GenBank/DDBJ databases">
        <authorList>
            <person name="Zhang Y."/>
            <person name="Guo Z."/>
        </authorList>
    </citation>
    <scope>NUCLEOTIDE SEQUENCE</scope>
    <source>
        <strain evidence="4">1</strain>
    </source>
</reference>
<dbReference type="EMBL" id="LN907867">
    <property type="protein sequence ID" value="CUU43555.1"/>
    <property type="molecule type" value="Genomic_DNA"/>
</dbReference>
<gene>
    <name evidence="3" type="ORF">BV133_1536</name>
    <name evidence="4" type="ORF">BVIRIDIS_25780</name>
</gene>
<feature type="signal peptide" evidence="1">
    <location>
        <begin position="1"/>
        <end position="26"/>
    </location>
</feature>
<dbReference type="PANTHER" id="PTHR30535">
    <property type="entry name" value="VITAMIN B12-BINDING PROTEIN"/>
    <property type="match status" value="1"/>
</dbReference>